<evidence type="ECO:0000256" key="1">
    <source>
        <dbReference type="ARBA" id="ARBA00004651"/>
    </source>
</evidence>
<feature type="compositionally biased region" description="Basic and acidic residues" evidence="7">
    <location>
        <begin position="179"/>
        <end position="204"/>
    </location>
</feature>
<organism evidence="9">
    <name type="scientific">Desulfococcus multivorans</name>
    <dbReference type="NCBI Taxonomy" id="897"/>
    <lineage>
        <taxon>Bacteria</taxon>
        <taxon>Pseudomonadati</taxon>
        <taxon>Thermodesulfobacteriota</taxon>
        <taxon>Desulfobacteria</taxon>
        <taxon>Desulfobacterales</taxon>
        <taxon>Desulfococcaceae</taxon>
        <taxon>Desulfococcus</taxon>
    </lineage>
</organism>
<evidence type="ECO:0000256" key="6">
    <source>
        <dbReference type="ARBA" id="ARBA00023136"/>
    </source>
</evidence>
<evidence type="ECO:0000256" key="4">
    <source>
        <dbReference type="ARBA" id="ARBA00022967"/>
    </source>
</evidence>
<evidence type="ECO:0000256" key="3">
    <source>
        <dbReference type="ARBA" id="ARBA00022692"/>
    </source>
</evidence>
<dbReference type="EMBL" id="FJ688103">
    <property type="protein sequence ID" value="ACP50615.1"/>
    <property type="molecule type" value="Genomic_DNA"/>
</dbReference>
<dbReference type="AlphaFoldDB" id="C3UVB1"/>
<dbReference type="GO" id="GO:0016829">
    <property type="term" value="F:lyase activity"/>
    <property type="evidence" value="ECO:0007669"/>
    <property type="project" value="InterPro"/>
</dbReference>
<dbReference type="GO" id="GO:0005886">
    <property type="term" value="C:plasma membrane"/>
    <property type="evidence" value="ECO:0007669"/>
    <property type="project" value="UniProtKB-SubCell"/>
</dbReference>
<feature type="compositionally biased region" description="Basic and acidic residues" evidence="7">
    <location>
        <begin position="213"/>
        <end position="237"/>
    </location>
</feature>
<reference evidence="9" key="1">
    <citation type="journal article" date="2009" name="J. Bacteriol.">
        <title>Decarboxylating and nondecarboxylating glutaryl-coenzyme A dehydrogenases in the aromatic metabolism of obligately anaerobic bacteria.</title>
        <authorList>
            <person name="Wischgoll S."/>
            <person name="Taubert M."/>
            <person name="Peters F."/>
            <person name="Jehmlich N."/>
            <person name="von Bergen M."/>
            <person name="Boll M."/>
        </authorList>
    </citation>
    <scope>NUCLEOTIDE SEQUENCE</scope>
    <source>
        <strain evidence="9">DSM 2059</strain>
    </source>
</reference>
<proteinExistence type="predicted"/>
<keyword evidence="5 8" id="KW-1133">Transmembrane helix</keyword>
<dbReference type="GO" id="GO:0006814">
    <property type="term" value="P:sodium ion transport"/>
    <property type="evidence" value="ECO:0007669"/>
    <property type="project" value="InterPro"/>
</dbReference>
<evidence type="ECO:0000313" key="9">
    <source>
        <dbReference type="EMBL" id="ACP50615.1"/>
    </source>
</evidence>
<evidence type="ECO:0000256" key="5">
    <source>
        <dbReference type="ARBA" id="ARBA00022989"/>
    </source>
</evidence>
<evidence type="ECO:0000256" key="8">
    <source>
        <dbReference type="SAM" id="Phobius"/>
    </source>
</evidence>
<dbReference type="PANTHER" id="PTHR35806:SF1">
    <property type="entry name" value="OXALOACETATE DECARBOXYLASE BETA CHAIN 2"/>
    <property type="match status" value="1"/>
</dbReference>
<keyword evidence="6 8" id="KW-0472">Membrane</keyword>
<evidence type="ECO:0000256" key="7">
    <source>
        <dbReference type="SAM" id="MobiDB-lite"/>
    </source>
</evidence>
<accession>C3UVB1</accession>
<protein>
    <submittedName>
        <fullName evidence="9">Na+ pumping decarboxylase beta-subunit</fullName>
    </submittedName>
</protein>
<feature type="compositionally biased region" description="Basic and acidic residues" evidence="7">
    <location>
        <begin position="250"/>
        <end position="267"/>
    </location>
</feature>
<dbReference type="PANTHER" id="PTHR35806">
    <property type="entry name" value="OXALOACETATE DECARBOXYLASE BETA CHAIN 2"/>
    <property type="match status" value="1"/>
</dbReference>
<dbReference type="Pfam" id="PF03977">
    <property type="entry name" value="OAD_beta"/>
    <property type="match status" value="1"/>
</dbReference>
<keyword evidence="3 8" id="KW-0812">Transmembrane</keyword>
<comment type="subcellular location">
    <subcellularLocation>
        <location evidence="1">Cell membrane</location>
        <topology evidence="1">Multi-pass membrane protein</topology>
    </subcellularLocation>
</comment>
<name>C3UVB1_DESML</name>
<keyword evidence="2" id="KW-1003">Cell membrane</keyword>
<feature type="region of interest" description="Disordered" evidence="7">
    <location>
        <begin position="138"/>
        <end position="267"/>
    </location>
</feature>
<feature type="transmembrane region" description="Helical" evidence="8">
    <location>
        <begin position="14"/>
        <end position="36"/>
    </location>
</feature>
<keyword evidence="4" id="KW-1278">Translocase</keyword>
<feature type="non-terminal residue" evidence="9">
    <location>
        <position position="267"/>
    </location>
</feature>
<dbReference type="InterPro" id="IPR005661">
    <property type="entry name" value="OadB_MmdB"/>
</dbReference>
<feature type="transmembrane region" description="Helical" evidence="8">
    <location>
        <begin position="43"/>
        <end position="64"/>
    </location>
</feature>
<sequence>MTENLFSLFKTSGFFYLTPGMLVMWLIGFILIYLAIAKDYEPMLLLPIGFGIILANLPLAALMAPHEGLLWRFYHYGHPVGSHSAPDLSGAWGTHRFRPHAGQSQAHFSWRRCPGRRVPDLFRRIRHGFFQFERGRYARHHRRRRRPDNDLSGVETGPTHARHHSGCGLLLHGAGPHHSAADHEADDYPERAHHSHVKRPEGESPGKTSLPHRLGDSDYPAHPRFSALDRHVHDRKSVSGGKGGGATYPRRPERVAQYRDDIPGAAG</sequence>
<evidence type="ECO:0000256" key="2">
    <source>
        <dbReference type="ARBA" id="ARBA00022475"/>
    </source>
</evidence>
<gene>
    <name evidence="9" type="primary">gcd</name>
</gene>